<accession>W2S087</accession>
<dbReference type="HOGENOM" id="CLU_035429_0_1_1"/>
<keyword evidence="3" id="KW-1185">Reference proteome</keyword>
<dbReference type="VEuPathDB" id="FungiDB:HMPREF1541_04041"/>
<feature type="region of interest" description="Disordered" evidence="1">
    <location>
        <begin position="362"/>
        <end position="386"/>
    </location>
</feature>
<dbReference type="RefSeq" id="XP_008716611.1">
    <property type="nucleotide sequence ID" value="XM_008718389.1"/>
</dbReference>
<sequence length="386" mass="42095">MFNSSLRRAARSAPSIPSRPTTPSIAPFTSRTHQRRHSSSKPPAPPNNNGSPTIPADVKQVTPRSEAKAESKKPAERSSKKKAAAPAKAEANEAQENWTSSFPSVPTTAHMGQKDLAVASFYAIHRPVSITGPGPKAQEASFSVDQIFAPKPSKSRAKQTNEFVLTLSSALDTLNNAIADKQAQTQAQSAQPSDDSTSPQKELFRVVDGSGNQFKVVSSPAQNAFRPFHPPPPPTALSQEQIDALDRRAASVEEAGEEALASQLEAQIQGQDAQAAAARGRRDRAKLEALLNPSSQTHSAEIVVNTKTLREKYSFFTPTEPAPVQEPGRTARVGQRRRRGFAVQVPGKRKVTYRMISVKRQRKLKMKKHKYKKVSCLSSKQHCRDD</sequence>
<dbReference type="Proteomes" id="UP000030752">
    <property type="component" value="Unassembled WGS sequence"/>
</dbReference>
<protein>
    <submittedName>
        <fullName evidence="2">Uncharacterized protein</fullName>
    </submittedName>
</protein>
<dbReference type="OrthoDB" id="5364404at2759"/>
<proteinExistence type="predicted"/>
<feature type="compositionally biased region" description="Basic and acidic residues" evidence="1">
    <location>
        <begin position="65"/>
        <end position="78"/>
    </location>
</feature>
<evidence type="ECO:0000256" key="1">
    <source>
        <dbReference type="SAM" id="MobiDB-lite"/>
    </source>
</evidence>
<dbReference type="AlphaFoldDB" id="W2S087"/>
<feature type="compositionally biased region" description="Basic residues" evidence="1">
    <location>
        <begin position="362"/>
        <end position="373"/>
    </location>
</feature>
<dbReference type="GeneID" id="19971380"/>
<evidence type="ECO:0000313" key="3">
    <source>
        <dbReference type="Proteomes" id="UP000030752"/>
    </source>
</evidence>
<reference evidence="2 3" key="1">
    <citation type="submission" date="2013-03" db="EMBL/GenBank/DDBJ databases">
        <title>The Genome Sequence of Phialophora europaea CBS 101466.</title>
        <authorList>
            <consortium name="The Broad Institute Genomics Platform"/>
            <person name="Cuomo C."/>
            <person name="de Hoog S."/>
            <person name="Gorbushina A."/>
            <person name="Walker B."/>
            <person name="Young S.K."/>
            <person name="Zeng Q."/>
            <person name="Gargeya S."/>
            <person name="Fitzgerald M."/>
            <person name="Haas B."/>
            <person name="Abouelleil A."/>
            <person name="Allen A.W."/>
            <person name="Alvarado L."/>
            <person name="Arachchi H.M."/>
            <person name="Berlin A.M."/>
            <person name="Chapman S.B."/>
            <person name="Gainer-Dewar J."/>
            <person name="Goldberg J."/>
            <person name="Griggs A."/>
            <person name="Gujja S."/>
            <person name="Hansen M."/>
            <person name="Howarth C."/>
            <person name="Imamovic A."/>
            <person name="Ireland A."/>
            <person name="Larimer J."/>
            <person name="McCowan C."/>
            <person name="Murphy C."/>
            <person name="Pearson M."/>
            <person name="Poon T.W."/>
            <person name="Priest M."/>
            <person name="Roberts A."/>
            <person name="Saif S."/>
            <person name="Shea T."/>
            <person name="Sisk P."/>
            <person name="Sykes S."/>
            <person name="Wortman J."/>
            <person name="Nusbaum C."/>
            <person name="Birren B."/>
        </authorList>
    </citation>
    <scope>NUCLEOTIDE SEQUENCE [LARGE SCALE GENOMIC DNA]</scope>
    <source>
        <strain evidence="2 3">CBS 101466</strain>
    </source>
</reference>
<feature type="compositionally biased region" description="Polar residues" evidence="1">
    <location>
        <begin position="94"/>
        <end position="107"/>
    </location>
</feature>
<feature type="compositionally biased region" description="Low complexity" evidence="1">
    <location>
        <begin position="11"/>
        <end position="31"/>
    </location>
</feature>
<dbReference type="STRING" id="1220924.W2S087"/>
<gene>
    <name evidence="2" type="ORF">HMPREF1541_04041</name>
</gene>
<evidence type="ECO:0000313" key="2">
    <source>
        <dbReference type="EMBL" id="ETN42102.1"/>
    </source>
</evidence>
<organism evidence="2 3">
    <name type="scientific">Cyphellophora europaea (strain CBS 101466)</name>
    <name type="common">Phialophora europaea</name>
    <dbReference type="NCBI Taxonomy" id="1220924"/>
    <lineage>
        <taxon>Eukaryota</taxon>
        <taxon>Fungi</taxon>
        <taxon>Dikarya</taxon>
        <taxon>Ascomycota</taxon>
        <taxon>Pezizomycotina</taxon>
        <taxon>Eurotiomycetes</taxon>
        <taxon>Chaetothyriomycetidae</taxon>
        <taxon>Chaetothyriales</taxon>
        <taxon>Cyphellophoraceae</taxon>
        <taxon>Cyphellophora</taxon>
    </lineage>
</organism>
<dbReference type="EMBL" id="KB822719">
    <property type="protein sequence ID" value="ETN42102.1"/>
    <property type="molecule type" value="Genomic_DNA"/>
</dbReference>
<dbReference type="eggNOG" id="ENOG502S2R6">
    <property type="taxonomic scope" value="Eukaryota"/>
</dbReference>
<feature type="region of interest" description="Disordered" evidence="1">
    <location>
        <begin position="1"/>
        <end position="108"/>
    </location>
</feature>
<feature type="region of interest" description="Disordered" evidence="1">
    <location>
        <begin position="179"/>
        <end position="200"/>
    </location>
</feature>
<dbReference type="InParanoid" id="W2S087"/>
<feature type="compositionally biased region" description="Low complexity" evidence="1">
    <location>
        <begin position="182"/>
        <end position="200"/>
    </location>
</feature>
<name>W2S087_CYPE1</name>